<dbReference type="InterPro" id="IPR057207">
    <property type="entry name" value="FBXL15_LRR"/>
</dbReference>
<sequence>MQAPKSKLVAGYVRKRNALTKHQIGIRHRPARRRRTESDWWTPVAYTEIGTKYKFYSPSFSHQTITYNIAKYSSHSSWRSSKMAIYYVDNAYYAALEYLEDDDGGDQPARAVIPPNPLDLIDKQTYICRKSRAVNLMSLKQICLENVAQNMDSVWCKDFVENWSGQIMLYFLGPFEQIAGGCVFELMELLRSKNCLHYRYLPSLITGQFRCEVNLKILNLENCSGMKESNLCLTLQNLKRLEQLNLRNTGISDNILESIGSCTFPLQRLQVSDNEKITNQGVSQLCNKHFAIHLKAVSVEFTDVNIEGIFHLLESLPKLEVLEHIFTTDAVLNWKLKYRDEVLNLRQLKLDLSAYTNEELFTLVMTCKQLTDISFTSSAAVTQDALLPFLDMAKVSKLSSNCVLIPEISWFMHLGQSMTHIDIGCVNPCATQIDLTIIGSSCPNLLSLSLRNVHMVETSLKAFWNLCSVPASPTQKY</sequence>
<dbReference type="InterPro" id="IPR032675">
    <property type="entry name" value="LRR_dom_sf"/>
</dbReference>
<proteinExistence type="predicted"/>
<dbReference type="Pfam" id="PF25372">
    <property type="entry name" value="DUF7885"/>
    <property type="match status" value="1"/>
</dbReference>
<keyword evidence="3" id="KW-1185">Reference proteome</keyword>
<organism evidence="2 3">
    <name type="scientific">Cloeon dipterum</name>
    <dbReference type="NCBI Taxonomy" id="197152"/>
    <lineage>
        <taxon>Eukaryota</taxon>
        <taxon>Metazoa</taxon>
        <taxon>Ecdysozoa</taxon>
        <taxon>Arthropoda</taxon>
        <taxon>Hexapoda</taxon>
        <taxon>Insecta</taxon>
        <taxon>Pterygota</taxon>
        <taxon>Palaeoptera</taxon>
        <taxon>Ephemeroptera</taxon>
        <taxon>Pisciforma</taxon>
        <taxon>Baetidae</taxon>
        <taxon>Cloeon</taxon>
    </lineage>
</organism>
<evidence type="ECO:0000313" key="3">
    <source>
        <dbReference type="Proteomes" id="UP000494165"/>
    </source>
</evidence>
<accession>A0A8S1CA72</accession>
<evidence type="ECO:0000259" key="1">
    <source>
        <dbReference type="Pfam" id="PF25372"/>
    </source>
</evidence>
<reference evidence="2 3" key="1">
    <citation type="submission" date="2020-04" db="EMBL/GenBank/DDBJ databases">
        <authorList>
            <person name="Alioto T."/>
            <person name="Alioto T."/>
            <person name="Gomez Garrido J."/>
        </authorList>
    </citation>
    <scope>NUCLEOTIDE SEQUENCE [LARGE SCALE GENOMIC DNA]</scope>
</reference>
<dbReference type="AlphaFoldDB" id="A0A8S1CA72"/>
<dbReference type="Proteomes" id="UP000494165">
    <property type="component" value="Unassembled WGS sequence"/>
</dbReference>
<protein>
    <recommendedName>
        <fullName evidence="1">F-box/LRR-repeat protein 15-like leucin rich repeat domain-containing protein</fullName>
    </recommendedName>
</protein>
<feature type="domain" description="F-box/LRR-repeat protein 15-like leucin rich repeat" evidence="1">
    <location>
        <begin position="206"/>
        <end position="299"/>
    </location>
</feature>
<dbReference type="SUPFAM" id="SSF52047">
    <property type="entry name" value="RNI-like"/>
    <property type="match status" value="1"/>
</dbReference>
<dbReference type="GO" id="GO:0019005">
    <property type="term" value="C:SCF ubiquitin ligase complex"/>
    <property type="evidence" value="ECO:0007669"/>
    <property type="project" value="TreeGrafter"/>
</dbReference>
<dbReference type="EMBL" id="CADEPI010000024">
    <property type="protein sequence ID" value="CAB3366267.1"/>
    <property type="molecule type" value="Genomic_DNA"/>
</dbReference>
<dbReference type="OrthoDB" id="16120at2759"/>
<gene>
    <name evidence="2" type="ORF">CLODIP_2_CD01487</name>
</gene>
<name>A0A8S1CA72_9INSE</name>
<dbReference type="GO" id="GO:0031146">
    <property type="term" value="P:SCF-dependent proteasomal ubiquitin-dependent protein catabolic process"/>
    <property type="evidence" value="ECO:0007669"/>
    <property type="project" value="TreeGrafter"/>
</dbReference>
<dbReference type="PANTHER" id="PTHR13318">
    <property type="entry name" value="PARTNER OF PAIRED, ISOFORM B-RELATED"/>
    <property type="match status" value="1"/>
</dbReference>
<evidence type="ECO:0000313" key="2">
    <source>
        <dbReference type="EMBL" id="CAB3366267.1"/>
    </source>
</evidence>
<dbReference type="Gene3D" id="3.80.10.10">
    <property type="entry name" value="Ribonuclease Inhibitor"/>
    <property type="match status" value="1"/>
</dbReference>
<comment type="caution">
    <text evidence="2">The sequence shown here is derived from an EMBL/GenBank/DDBJ whole genome shotgun (WGS) entry which is preliminary data.</text>
</comment>